<evidence type="ECO:0000313" key="2">
    <source>
        <dbReference type="EMBL" id="AUX27141.1"/>
    </source>
</evidence>
<sequence length="188" mass="20639">MPTAPPAPPARFHTERVEREDLVMFINACFACTGQAEFYGTSGGQAVSIEFLHENILGNYRRLYARTLAAGINHFNQARIAVNLLATGAETPAPDRREEGSLIAAALRELPPQRALRALRELRERRVNHRRARAVIRGYLAGRPDPAFDACAIADALCAAADGRRRWRRTPVATTTPRRGRAAASAPS</sequence>
<proteinExistence type="predicted"/>
<dbReference type="AlphaFoldDB" id="A0A4P2QCM3"/>
<evidence type="ECO:0000313" key="3">
    <source>
        <dbReference type="Proteomes" id="UP000295781"/>
    </source>
</evidence>
<dbReference type="EMBL" id="CP012670">
    <property type="protein sequence ID" value="AUX27141.1"/>
    <property type="molecule type" value="Genomic_DNA"/>
</dbReference>
<protein>
    <submittedName>
        <fullName evidence="2">Uncharacterized protein</fullName>
    </submittedName>
</protein>
<dbReference type="Proteomes" id="UP000295781">
    <property type="component" value="Chromosome"/>
</dbReference>
<accession>A0A4P2QCM3</accession>
<evidence type="ECO:0000256" key="1">
    <source>
        <dbReference type="SAM" id="MobiDB-lite"/>
    </source>
</evidence>
<name>A0A4P2QCM3_SORCE</name>
<feature type="compositionally biased region" description="Low complexity" evidence="1">
    <location>
        <begin position="170"/>
        <end position="188"/>
    </location>
</feature>
<organism evidence="2 3">
    <name type="scientific">Sorangium cellulosum</name>
    <name type="common">Polyangium cellulosum</name>
    <dbReference type="NCBI Taxonomy" id="56"/>
    <lineage>
        <taxon>Bacteria</taxon>
        <taxon>Pseudomonadati</taxon>
        <taxon>Myxococcota</taxon>
        <taxon>Polyangia</taxon>
        <taxon>Polyangiales</taxon>
        <taxon>Polyangiaceae</taxon>
        <taxon>Sorangium</taxon>
    </lineage>
</organism>
<reference evidence="2 3" key="1">
    <citation type="submission" date="2015-09" db="EMBL/GenBank/DDBJ databases">
        <title>Sorangium comparison.</title>
        <authorList>
            <person name="Zaburannyi N."/>
            <person name="Bunk B."/>
            <person name="Overmann J."/>
            <person name="Mueller R."/>
        </authorList>
    </citation>
    <scope>NUCLEOTIDE SEQUENCE [LARGE SCALE GENOMIC DNA]</scope>
    <source>
        <strain evidence="2 3">So ceGT47</strain>
    </source>
</reference>
<gene>
    <name evidence="2" type="ORF">SOCEGT47_077210</name>
</gene>
<feature type="region of interest" description="Disordered" evidence="1">
    <location>
        <begin position="169"/>
        <end position="188"/>
    </location>
</feature>